<evidence type="ECO:0000313" key="2">
    <source>
        <dbReference type="EMBL" id="EKN70394.1"/>
    </source>
</evidence>
<sequence>MNLWNEGYEELEGVHCLAEYKEQIVPENQGNPFIEALPNRLGADAFSDALFSAPMFRPEFLELEVEDRIELSQQIRPSFWLPFPSHYDKYRGLYTMIKIGYQSRNPLTAVYNRQFAIGWDKILENGLDENGANIAGNIPTAQSLSEIGLSGMGKSKIYERILKQLFPQVIHHHEYKDRKLLMTQVVWLHIECPSQKSLSAFCRNFYAAVDKILGSNYYEKHGEKGGTADNLKGRMVKVAAQINLGLLIIDEIQNIHRAHSGGDETLINFITELVNTIGIPTIIIGTFKAMYIYKNSLANSRRGIPASYNENITSFLLEDSWDWNQFVHGLWDLQYTAKYTPLTEELKATMYFHSIGIPDIAVKLYMHVQQKAILVGGDERITVPLIDEVASKSLRLFKPISEKIRRGEDVDLKKIEDIEPDWASFNDYIEQASFRMKIYGKLAQDHARSLQRKDKNTILEELTNFVLNLVPNAELAESLAISVYNATGGMGDKQVMFKQVAQLALESNHPVSQKNEQELKDDQAISLPKLKKPKKMKPPLDEEDIRYIVKEGLKKGISAEEALEEVNIVREWNDFLKFCM</sequence>
<feature type="domain" description="ORC1/DEAH AAA+ ATPase" evidence="1">
    <location>
        <begin position="146"/>
        <end position="286"/>
    </location>
</feature>
<dbReference type="PATRIC" id="fig|1131731.3.peg.270"/>
<proteinExistence type="predicted"/>
<evidence type="ECO:0000313" key="3">
    <source>
        <dbReference type="Proteomes" id="UP000006315"/>
    </source>
</evidence>
<dbReference type="AlphaFoldDB" id="K6DPY4"/>
<keyword evidence="3" id="KW-1185">Reference proteome</keyword>
<evidence type="ECO:0000259" key="1">
    <source>
        <dbReference type="Pfam" id="PF13401"/>
    </source>
</evidence>
<dbReference type="Gene3D" id="3.40.50.300">
    <property type="entry name" value="P-loop containing nucleotide triphosphate hydrolases"/>
    <property type="match status" value="1"/>
</dbReference>
<reference evidence="2 3" key="1">
    <citation type="journal article" date="2012" name="Front. Microbiol.">
        <title>Redundancy and modularity in membrane-associated dissimilatory nitrate reduction in Bacillus.</title>
        <authorList>
            <person name="Heylen K."/>
            <person name="Keltjens J."/>
        </authorList>
    </citation>
    <scope>NUCLEOTIDE SEQUENCE [LARGE SCALE GENOMIC DNA]</scope>
    <source>
        <strain evidence="2 3">LMG 9581</strain>
    </source>
</reference>
<gene>
    <name evidence="2" type="ORF">BAZO_01302</name>
</gene>
<dbReference type="GO" id="GO:0016887">
    <property type="term" value="F:ATP hydrolysis activity"/>
    <property type="evidence" value="ECO:0007669"/>
    <property type="project" value="InterPro"/>
</dbReference>
<name>K6DPY4_SCHAZ</name>
<dbReference type="EMBL" id="AJLR01000010">
    <property type="protein sequence ID" value="EKN70394.1"/>
    <property type="molecule type" value="Genomic_DNA"/>
</dbReference>
<organism evidence="2 3">
    <name type="scientific">Schinkia azotoformans LMG 9581</name>
    <dbReference type="NCBI Taxonomy" id="1131731"/>
    <lineage>
        <taxon>Bacteria</taxon>
        <taxon>Bacillati</taxon>
        <taxon>Bacillota</taxon>
        <taxon>Bacilli</taxon>
        <taxon>Bacillales</taxon>
        <taxon>Bacillaceae</taxon>
        <taxon>Calidifontibacillus/Schinkia group</taxon>
        <taxon>Schinkia</taxon>
    </lineage>
</organism>
<dbReference type="InterPro" id="IPR027417">
    <property type="entry name" value="P-loop_NTPase"/>
</dbReference>
<comment type="caution">
    <text evidence="2">The sequence shown here is derived from an EMBL/GenBank/DDBJ whole genome shotgun (WGS) entry which is preliminary data.</text>
</comment>
<accession>K6DPY4</accession>
<dbReference type="SUPFAM" id="SSF52540">
    <property type="entry name" value="P-loop containing nucleoside triphosphate hydrolases"/>
    <property type="match status" value="1"/>
</dbReference>
<dbReference type="Pfam" id="PF13401">
    <property type="entry name" value="AAA_22"/>
    <property type="match status" value="1"/>
</dbReference>
<protein>
    <recommendedName>
        <fullName evidence="1">ORC1/DEAH AAA+ ATPase domain-containing protein</fullName>
    </recommendedName>
</protein>
<dbReference type="InterPro" id="IPR049945">
    <property type="entry name" value="AAA_22"/>
</dbReference>
<dbReference type="Proteomes" id="UP000006315">
    <property type="component" value="Unassembled WGS sequence"/>
</dbReference>
<dbReference type="STRING" id="1131731.BAZO_01302"/>